<reference evidence="8 9" key="1">
    <citation type="submission" date="2018-06" db="EMBL/GenBank/DDBJ databases">
        <authorList>
            <consortium name="Pathogen Informatics"/>
            <person name="Doyle S."/>
        </authorList>
    </citation>
    <scope>NUCLEOTIDE SEQUENCE [LARGE SCALE GENOMIC DNA]</scope>
    <source>
        <strain evidence="9">NCTC 11297</strain>
    </source>
</reference>
<dbReference type="EC" id="5.3.1.17" evidence="7"/>
<dbReference type="GeneID" id="300133065"/>
<dbReference type="Pfam" id="PF04962">
    <property type="entry name" value="KduI"/>
    <property type="match status" value="1"/>
</dbReference>
<dbReference type="NCBIfam" id="NF002091">
    <property type="entry name" value="PRK00924.1"/>
    <property type="match status" value="1"/>
</dbReference>
<name>A0A379ARU9_AVIAV</name>
<feature type="binding site" evidence="7">
    <location>
        <position position="205"/>
    </location>
    <ligand>
        <name>Zn(2+)</name>
        <dbReference type="ChEBI" id="CHEBI:29105"/>
    </ligand>
</feature>
<comment type="catalytic activity">
    <reaction evidence="1 7">
        <text>5-dehydro-4-deoxy-D-glucuronate = 3-deoxy-D-glycero-2,5-hexodiulosonate</text>
        <dbReference type="Rhea" id="RHEA:23896"/>
        <dbReference type="ChEBI" id="CHEBI:17117"/>
        <dbReference type="ChEBI" id="CHEBI:29071"/>
        <dbReference type="EC" id="5.3.1.17"/>
    </reaction>
</comment>
<feature type="binding site" evidence="7">
    <location>
        <position position="247"/>
    </location>
    <ligand>
        <name>Zn(2+)</name>
        <dbReference type="ChEBI" id="CHEBI:29105"/>
    </ligand>
</feature>
<dbReference type="InterPro" id="IPR021120">
    <property type="entry name" value="KduI/IolB_isomerase"/>
</dbReference>
<dbReference type="Proteomes" id="UP000255098">
    <property type="component" value="Unassembled WGS sequence"/>
</dbReference>
<evidence type="ECO:0000256" key="7">
    <source>
        <dbReference type="HAMAP-Rule" id="MF_00687"/>
    </source>
</evidence>
<evidence type="ECO:0000256" key="4">
    <source>
        <dbReference type="ARBA" id="ARBA00022723"/>
    </source>
</evidence>
<dbReference type="InterPro" id="IPR014710">
    <property type="entry name" value="RmlC-like_jellyroll"/>
</dbReference>
<dbReference type="EMBL" id="UGSP01000001">
    <property type="protein sequence ID" value="SUB23833.1"/>
    <property type="molecule type" value="Genomic_DNA"/>
</dbReference>
<evidence type="ECO:0000256" key="1">
    <source>
        <dbReference type="ARBA" id="ARBA00000552"/>
    </source>
</evidence>
<dbReference type="InterPro" id="IPR007045">
    <property type="entry name" value="KduI"/>
</dbReference>
<dbReference type="PANTHER" id="PTHR38461">
    <property type="entry name" value="4-DEOXY-L-THREO-5-HEXOSULOSE-URONATE KETOL-ISOMERASE"/>
    <property type="match status" value="1"/>
</dbReference>
<dbReference type="PIRSF" id="PIRSF006625">
    <property type="entry name" value="KduI"/>
    <property type="match status" value="1"/>
</dbReference>
<dbReference type="PANTHER" id="PTHR38461:SF1">
    <property type="entry name" value="4-DEOXY-L-THREO-5-HEXOSULOSE-URONATE KETOL-ISOMERASE"/>
    <property type="match status" value="1"/>
</dbReference>
<evidence type="ECO:0000256" key="2">
    <source>
        <dbReference type="ARBA" id="ARBA00005148"/>
    </source>
</evidence>
<feature type="binding site" evidence="7">
    <location>
        <position position="198"/>
    </location>
    <ligand>
        <name>Zn(2+)</name>
        <dbReference type="ChEBI" id="CHEBI:29105"/>
    </ligand>
</feature>
<keyword evidence="4 7" id="KW-0479">Metal-binding</keyword>
<dbReference type="InterPro" id="IPR011051">
    <property type="entry name" value="RmlC_Cupin_sf"/>
</dbReference>
<dbReference type="RefSeq" id="WP_115249128.1">
    <property type="nucleotide sequence ID" value="NZ_JBMMEG010000006.1"/>
</dbReference>
<dbReference type="GO" id="GO:0019698">
    <property type="term" value="P:D-galacturonate catabolic process"/>
    <property type="evidence" value="ECO:0007669"/>
    <property type="project" value="TreeGrafter"/>
</dbReference>
<comment type="function">
    <text evidence="7">Catalyzes the isomerization of 5-dehydro-4-deoxy-D-glucuronate to 3-deoxy-D-glycero-2,5-hexodiulosonate.</text>
</comment>
<dbReference type="GO" id="GO:0008270">
    <property type="term" value="F:zinc ion binding"/>
    <property type="evidence" value="ECO:0007669"/>
    <property type="project" value="UniProtKB-UniRule"/>
</dbReference>
<dbReference type="SUPFAM" id="SSF51182">
    <property type="entry name" value="RmlC-like cupins"/>
    <property type="match status" value="1"/>
</dbReference>
<evidence type="ECO:0000256" key="5">
    <source>
        <dbReference type="ARBA" id="ARBA00022833"/>
    </source>
</evidence>
<gene>
    <name evidence="7 8" type="primary">kduI</name>
    <name evidence="8" type="ORF">NCTC11297_00848</name>
</gene>
<dbReference type="InterPro" id="IPR027449">
    <property type="entry name" value="KduI_N"/>
</dbReference>
<protein>
    <recommendedName>
        <fullName evidence="7">4-deoxy-L-threo-5-hexosulose-uronate ketol-isomerase</fullName>
        <ecNumber evidence="7">5.3.1.17</ecNumber>
    </recommendedName>
    <alternativeName>
        <fullName evidence="7">5-keto-4-deoxyuronate isomerase</fullName>
    </alternativeName>
    <alternativeName>
        <fullName evidence="7">DKI isomerase</fullName>
    </alternativeName>
</protein>
<sequence length="280" mass="32144">MKVLHNMHPEDAKHYDSQRLRDAFLCEDLFQLNKINVVYSHIDRLVALGIVPNGAEKLFLDQVIDKKSFGTDFFLQRRELGIINLGGPALIETEQESYTLAHFDALYLGKETENIVFSSLDTKQPAVLYGLSVPAHHQFPNKLIKYAEARKVKLGSLENANARTINQYLHPDILPTCQLCMGMTELETGSVWNTMPAHTHERRMEAYLYFDIAPDQVVFHFLGEPQETRHIVVRDKQLIISPSWSIHSGCGTKNYRFVWGMAGENQTFDDMDFIEMNDLR</sequence>
<evidence type="ECO:0000313" key="9">
    <source>
        <dbReference type="Proteomes" id="UP000255098"/>
    </source>
</evidence>
<keyword evidence="6 7" id="KW-0413">Isomerase</keyword>
<comment type="pathway">
    <text evidence="2 7">Glycan metabolism; pectin degradation; 2-dehydro-3-deoxy-D-gluconate from pectin: step 4/5.</text>
</comment>
<dbReference type="Gene3D" id="2.60.120.520">
    <property type="entry name" value="pectin degrading enzyme 5-keto 4- deoxyuronate isomerase, domain 1"/>
    <property type="match status" value="1"/>
</dbReference>
<organism evidence="8 9">
    <name type="scientific">Avibacterium avium</name>
    <name type="common">Pasteurella avium</name>
    <dbReference type="NCBI Taxonomy" id="751"/>
    <lineage>
        <taxon>Bacteria</taxon>
        <taxon>Pseudomonadati</taxon>
        <taxon>Pseudomonadota</taxon>
        <taxon>Gammaproteobacteria</taxon>
        <taxon>Pasteurellales</taxon>
        <taxon>Pasteurellaceae</taxon>
        <taxon>Avibacterium</taxon>
    </lineage>
</organism>
<dbReference type="CDD" id="cd20491">
    <property type="entry name" value="cupin_KduI_C"/>
    <property type="match status" value="1"/>
</dbReference>
<comment type="similarity">
    <text evidence="3 7">Belongs to the KduI family.</text>
</comment>
<accession>A0A379ARU9</accession>
<dbReference type="CDD" id="cd20294">
    <property type="entry name" value="cupin_KduI_N"/>
    <property type="match status" value="1"/>
</dbReference>
<keyword evidence="5 7" id="KW-0862">Zinc</keyword>
<dbReference type="AlphaFoldDB" id="A0A379ARU9"/>
<evidence type="ECO:0000256" key="6">
    <source>
        <dbReference type="ARBA" id="ARBA00023235"/>
    </source>
</evidence>
<proteinExistence type="inferred from homology"/>
<dbReference type="GO" id="GO:0042840">
    <property type="term" value="P:D-glucuronate catabolic process"/>
    <property type="evidence" value="ECO:0007669"/>
    <property type="project" value="TreeGrafter"/>
</dbReference>
<feature type="binding site" evidence="7">
    <location>
        <position position="200"/>
    </location>
    <ligand>
        <name>Zn(2+)</name>
        <dbReference type="ChEBI" id="CHEBI:29105"/>
    </ligand>
</feature>
<dbReference type="UniPathway" id="UPA00545">
    <property type="reaction ID" value="UER00826"/>
</dbReference>
<dbReference type="Gene3D" id="2.60.120.10">
    <property type="entry name" value="Jelly Rolls"/>
    <property type="match status" value="1"/>
</dbReference>
<dbReference type="GO" id="GO:0008697">
    <property type="term" value="F:4-deoxy-L-threo-5-hexosulose-uronate ketol-isomerase activity"/>
    <property type="evidence" value="ECO:0007669"/>
    <property type="project" value="UniProtKB-UniRule"/>
</dbReference>
<evidence type="ECO:0000313" key="8">
    <source>
        <dbReference type="EMBL" id="SUB23833.1"/>
    </source>
</evidence>
<evidence type="ECO:0000256" key="3">
    <source>
        <dbReference type="ARBA" id="ARBA00008086"/>
    </source>
</evidence>
<dbReference type="HAMAP" id="MF_00687">
    <property type="entry name" value="KduI"/>
    <property type="match status" value="1"/>
</dbReference>
<dbReference type="GO" id="GO:0045490">
    <property type="term" value="P:pectin catabolic process"/>
    <property type="evidence" value="ECO:0007669"/>
    <property type="project" value="UniProtKB-UniRule"/>
</dbReference>
<keyword evidence="9" id="KW-1185">Reference proteome</keyword>
<comment type="cofactor">
    <cofactor evidence="7">
        <name>Zn(2+)</name>
        <dbReference type="ChEBI" id="CHEBI:29105"/>
    </cofactor>
    <text evidence="7">Binds 1 zinc ion per subunit.</text>
</comment>